<organism evidence="7 8">
    <name type="scientific">Uliginosibacterium paludis</name>
    <dbReference type="NCBI Taxonomy" id="1615952"/>
    <lineage>
        <taxon>Bacteria</taxon>
        <taxon>Pseudomonadati</taxon>
        <taxon>Pseudomonadota</taxon>
        <taxon>Betaproteobacteria</taxon>
        <taxon>Rhodocyclales</taxon>
        <taxon>Zoogloeaceae</taxon>
        <taxon>Uliginosibacterium</taxon>
    </lineage>
</organism>
<dbReference type="SUPFAM" id="SSF103481">
    <property type="entry name" value="Multidrug resistance efflux transporter EmrE"/>
    <property type="match status" value="2"/>
</dbReference>
<feature type="domain" description="EamA" evidence="6">
    <location>
        <begin position="3"/>
        <end position="129"/>
    </location>
</feature>
<evidence type="ECO:0000256" key="3">
    <source>
        <dbReference type="ARBA" id="ARBA00022989"/>
    </source>
</evidence>
<dbReference type="PANTHER" id="PTHR22911:SF6">
    <property type="entry name" value="SOLUTE CARRIER FAMILY 35 MEMBER G1"/>
    <property type="match status" value="1"/>
</dbReference>
<evidence type="ECO:0000259" key="6">
    <source>
        <dbReference type="Pfam" id="PF00892"/>
    </source>
</evidence>
<keyword evidence="3 5" id="KW-1133">Transmembrane helix</keyword>
<feature type="transmembrane region" description="Helical" evidence="5">
    <location>
        <begin position="254"/>
        <end position="272"/>
    </location>
</feature>
<dbReference type="InterPro" id="IPR037185">
    <property type="entry name" value="EmrE-like"/>
</dbReference>
<accession>A0ABV2CSG9</accession>
<feature type="transmembrane region" description="Helical" evidence="5">
    <location>
        <begin position="202"/>
        <end position="219"/>
    </location>
</feature>
<comment type="subcellular location">
    <subcellularLocation>
        <location evidence="1">Membrane</location>
        <topology evidence="1">Multi-pass membrane protein</topology>
    </subcellularLocation>
</comment>
<comment type="caution">
    <text evidence="7">The sequence shown here is derived from an EMBL/GenBank/DDBJ whole genome shotgun (WGS) entry which is preliminary data.</text>
</comment>
<proteinExistence type="predicted"/>
<feature type="transmembrane region" description="Helical" evidence="5">
    <location>
        <begin position="228"/>
        <end position="248"/>
    </location>
</feature>
<keyword evidence="8" id="KW-1185">Reference proteome</keyword>
<dbReference type="Gene3D" id="1.10.3730.20">
    <property type="match status" value="1"/>
</dbReference>
<keyword evidence="4 5" id="KW-0472">Membrane</keyword>
<dbReference type="Proteomes" id="UP001548590">
    <property type="component" value="Unassembled WGS sequence"/>
</dbReference>
<dbReference type="Pfam" id="PF00892">
    <property type="entry name" value="EamA"/>
    <property type="match status" value="2"/>
</dbReference>
<protein>
    <submittedName>
        <fullName evidence="7">DMT family transporter</fullName>
    </submittedName>
</protein>
<feature type="transmembrane region" description="Helical" evidence="5">
    <location>
        <begin position="139"/>
        <end position="158"/>
    </location>
</feature>
<evidence type="ECO:0000313" key="8">
    <source>
        <dbReference type="Proteomes" id="UP001548590"/>
    </source>
</evidence>
<evidence type="ECO:0000256" key="1">
    <source>
        <dbReference type="ARBA" id="ARBA00004141"/>
    </source>
</evidence>
<dbReference type="RefSeq" id="WP_345925749.1">
    <property type="nucleotide sequence ID" value="NZ_JBDIVF010000002.1"/>
</dbReference>
<feature type="transmembrane region" description="Helical" evidence="5">
    <location>
        <begin position="113"/>
        <end position="133"/>
    </location>
</feature>
<dbReference type="InterPro" id="IPR000620">
    <property type="entry name" value="EamA_dom"/>
</dbReference>
<sequence>MNALWMLLTCFLFATMGACVKFVGSHFNIGQIVGVRGLVPALILGAWVLWQQRTLYSVHWKSHLYRSTAGTLSMLLYFMAITRLPLATAVTLNNTSALFIAIVLSLRQPPPRAVLGALALGFAGVVLVLRPTIEHDQWLGAACGLASAFLTCIAQLNLRELGRAGEPEWRTVSIFSITTAVLALPLAVLQPSSISEAGSGEWGYLIAVGLCGGLGQLTLSRAFGRGRAIVTASVGYSTVIFSSIYGALLWGDRISPLSWLGMAMIIAGSLISSHPATWQGHKAEHAD</sequence>
<reference evidence="7 8" key="1">
    <citation type="submission" date="2024-07" db="EMBL/GenBank/DDBJ databases">
        <title>Uliginosibacterium paludis KCTC:42655.</title>
        <authorList>
            <person name="Kim M.K."/>
        </authorList>
    </citation>
    <scope>NUCLEOTIDE SEQUENCE [LARGE SCALE GENOMIC DNA]</scope>
    <source>
        <strain evidence="7 8">KCTC 42655</strain>
    </source>
</reference>
<evidence type="ECO:0000256" key="2">
    <source>
        <dbReference type="ARBA" id="ARBA00022692"/>
    </source>
</evidence>
<evidence type="ECO:0000313" key="7">
    <source>
        <dbReference type="EMBL" id="MET1490860.1"/>
    </source>
</evidence>
<gene>
    <name evidence="7" type="ORF">ABVT11_13565</name>
</gene>
<feature type="transmembrane region" description="Helical" evidence="5">
    <location>
        <begin position="170"/>
        <end position="190"/>
    </location>
</feature>
<feature type="transmembrane region" description="Helical" evidence="5">
    <location>
        <begin position="29"/>
        <end position="50"/>
    </location>
</feature>
<evidence type="ECO:0000256" key="5">
    <source>
        <dbReference type="SAM" id="Phobius"/>
    </source>
</evidence>
<feature type="domain" description="EamA" evidence="6">
    <location>
        <begin position="140"/>
        <end position="272"/>
    </location>
</feature>
<keyword evidence="2 5" id="KW-0812">Transmembrane</keyword>
<evidence type="ECO:0000256" key="4">
    <source>
        <dbReference type="ARBA" id="ARBA00023136"/>
    </source>
</evidence>
<feature type="transmembrane region" description="Helical" evidence="5">
    <location>
        <begin position="86"/>
        <end position="106"/>
    </location>
</feature>
<dbReference type="EMBL" id="JBEWLZ010000007">
    <property type="protein sequence ID" value="MET1490860.1"/>
    <property type="molecule type" value="Genomic_DNA"/>
</dbReference>
<name>A0ABV2CSG9_9RHOO</name>
<dbReference type="PANTHER" id="PTHR22911">
    <property type="entry name" value="ACYL-MALONYL CONDENSING ENZYME-RELATED"/>
    <property type="match status" value="1"/>
</dbReference>